<dbReference type="AlphaFoldDB" id="A0A397SFX4"/>
<evidence type="ECO:0000313" key="1">
    <source>
        <dbReference type="EMBL" id="RIA85123.1"/>
    </source>
</evidence>
<dbReference type="Proteomes" id="UP000265703">
    <property type="component" value="Unassembled WGS sequence"/>
</dbReference>
<protein>
    <submittedName>
        <fullName evidence="1">Uncharacterized protein</fullName>
    </submittedName>
</protein>
<reference evidence="1 2" key="1">
    <citation type="submission" date="2018-06" db="EMBL/GenBank/DDBJ databases">
        <title>Comparative genomics reveals the genomic features of Rhizophagus irregularis, R. cerebriforme, R. diaphanum and Gigaspora rosea, and their symbiotic lifestyle signature.</title>
        <authorList>
            <person name="Morin E."/>
            <person name="San Clemente H."/>
            <person name="Chen E.C.H."/>
            <person name="De La Providencia I."/>
            <person name="Hainaut M."/>
            <person name="Kuo A."/>
            <person name="Kohler A."/>
            <person name="Murat C."/>
            <person name="Tang N."/>
            <person name="Roy S."/>
            <person name="Loubradou J."/>
            <person name="Henrissat B."/>
            <person name="Grigoriev I.V."/>
            <person name="Corradi N."/>
            <person name="Roux C."/>
            <person name="Martin F.M."/>
        </authorList>
    </citation>
    <scope>NUCLEOTIDE SEQUENCE [LARGE SCALE GENOMIC DNA]</scope>
    <source>
        <strain evidence="1 2">DAOM 227022</strain>
    </source>
</reference>
<dbReference type="OrthoDB" id="2445879at2759"/>
<comment type="caution">
    <text evidence="1">The sequence shown here is derived from an EMBL/GenBank/DDBJ whole genome shotgun (WGS) entry which is preliminary data.</text>
</comment>
<gene>
    <name evidence="1" type="ORF">C1645_831233</name>
</gene>
<keyword evidence="2" id="KW-1185">Reference proteome</keyword>
<accession>A0A397SFX4</accession>
<organism evidence="1 2">
    <name type="scientific">Glomus cerebriforme</name>
    <dbReference type="NCBI Taxonomy" id="658196"/>
    <lineage>
        <taxon>Eukaryota</taxon>
        <taxon>Fungi</taxon>
        <taxon>Fungi incertae sedis</taxon>
        <taxon>Mucoromycota</taxon>
        <taxon>Glomeromycotina</taxon>
        <taxon>Glomeromycetes</taxon>
        <taxon>Glomerales</taxon>
        <taxon>Glomeraceae</taxon>
        <taxon>Glomus</taxon>
    </lineage>
</organism>
<proteinExistence type="predicted"/>
<name>A0A397SFX4_9GLOM</name>
<sequence>MENVPFYFIKNLEADSDLVEKNIISKKTVKLQKQKPNSYSYSLIQIDRKLAKEIARRTLNYCNLNDKDFIITVLQNNENEYKPGFQCICKNISLKIEPYLLTAINSYYKEVFETKTEHSDITVIGFEDEKIIKQLFDKIEFFLIFLQIEKLLVVILDLGYSSKDGYYGAKKDFTSFFII</sequence>
<dbReference type="EMBL" id="QKYT01000445">
    <property type="protein sequence ID" value="RIA85123.1"/>
    <property type="molecule type" value="Genomic_DNA"/>
</dbReference>
<evidence type="ECO:0000313" key="2">
    <source>
        <dbReference type="Proteomes" id="UP000265703"/>
    </source>
</evidence>